<accession>A0A4P9Z8N6</accession>
<dbReference type="SUPFAM" id="SSF52087">
    <property type="entry name" value="CRAL/TRIO domain"/>
    <property type="match status" value="1"/>
</dbReference>
<dbReference type="AlphaFoldDB" id="A0A4P9Z8N6"/>
<keyword evidence="3" id="KW-1185">Reference proteome</keyword>
<dbReference type="Proteomes" id="UP000268321">
    <property type="component" value="Unassembled WGS sequence"/>
</dbReference>
<dbReference type="InterPro" id="IPR001251">
    <property type="entry name" value="CRAL-TRIO_dom"/>
</dbReference>
<gene>
    <name evidence="2" type="ORF">METBISCDRAFT_28682</name>
</gene>
<protein>
    <submittedName>
        <fullName evidence="2">CRAL/TRIO domain-containing protein</fullName>
    </submittedName>
</protein>
<dbReference type="Gene3D" id="3.40.525.10">
    <property type="entry name" value="CRAL-TRIO lipid binding domain"/>
    <property type="match status" value="1"/>
</dbReference>
<dbReference type="PROSITE" id="PS50191">
    <property type="entry name" value="CRAL_TRIO"/>
    <property type="match status" value="1"/>
</dbReference>
<dbReference type="InterPro" id="IPR036273">
    <property type="entry name" value="CRAL/TRIO_N_dom_sf"/>
</dbReference>
<evidence type="ECO:0000313" key="3">
    <source>
        <dbReference type="Proteomes" id="UP000268321"/>
    </source>
</evidence>
<dbReference type="Pfam" id="PF03765">
    <property type="entry name" value="CRAL_TRIO_N"/>
    <property type="match status" value="1"/>
</dbReference>
<dbReference type="CDD" id="cd00170">
    <property type="entry name" value="SEC14"/>
    <property type="match status" value="1"/>
</dbReference>
<dbReference type="SMART" id="SM01100">
    <property type="entry name" value="CRAL_TRIO_N"/>
    <property type="match status" value="1"/>
</dbReference>
<dbReference type="PANTHER" id="PTHR46590">
    <property type="entry name" value="PHOSPHATIDYLINOSITOL TRANSFER PROTEIN CSR1-RELATED"/>
    <property type="match status" value="1"/>
</dbReference>
<dbReference type="InterPro" id="IPR011074">
    <property type="entry name" value="CRAL/TRIO_N_dom"/>
</dbReference>
<evidence type="ECO:0000259" key="1">
    <source>
        <dbReference type="PROSITE" id="PS50191"/>
    </source>
</evidence>
<feature type="domain" description="CRAL-TRIO" evidence="1">
    <location>
        <begin position="184"/>
        <end position="346"/>
    </location>
</feature>
<dbReference type="SMART" id="SM00516">
    <property type="entry name" value="SEC14"/>
    <property type="match status" value="1"/>
</dbReference>
<dbReference type="SUPFAM" id="SSF46938">
    <property type="entry name" value="CRAL/TRIO N-terminal domain"/>
    <property type="match status" value="1"/>
</dbReference>
<dbReference type="OrthoDB" id="43460at2759"/>
<dbReference type="InterPro" id="IPR036865">
    <property type="entry name" value="CRAL-TRIO_dom_sf"/>
</dbReference>
<dbReference type="InterPro" id="IPR052432">
    <property type="entry name" value="PITP/CRAL-TRIO"/>
</dbReference>
<name>A0A4P9Z8N6_9ASCO</name>
<dbReference type="Pfam" id="PF00650">
    <property type="entry name" value="CRAL_TRIO"/>
    <property type="match status" value="1"/>
</dbReference>
<dbReference type="PANTHER" id="PTHR46590:SF1">
    <property type="entry name" value="PHOSPHATIDYLINOSITOL TRANSFER PROTEIN CSR1"/>
    <property type="match status" value="1"/>
</dbReference>
<dbReference type="EMBL" id="ML004541">
    <property type="protein sequence ID" value="RKP28898.1"/>
    <property type="molecule type" value="Genomic_DNA"/>
</dbReference>
<proteinExistence type="predicted"/>
<organism evidence="2 3">
    <name type="scientific">Metschnikowia bicuspidata</name>
    <dbReference type="NCBI Taxonomy" id="27322"/>
    <lineage>
        <taxon>Eukaryota</taxon>
        <taxon>Fungi</taxon>
        <taxon>Dikarya</taxon>
        <taxon>Ascomycota</taxon>
        <taxon>Saccharomycotina</taxon>
        <taxon>Pichiomycetes</taxon>
        <taxon>Metschnikowiaceae</taxon>
        <taxon>Metschnikowia</taxon>
    </lineage>
</organism>
<evidence type="ECO:0000313" key="2">
    <source>
        <dbReference type="EMBL" id="RKP28898.1"/>
    </source>
</evidence>
<sequence length="437" mass="50198">MTGKVKEDRIWFIQGEHEIVFKRIWAILLKHFGYAYNDVLFLELENCSLFINSKSPNLLPKISSTSIVSECPTPSQNTVDIYKALNGNADILRGKFDPDAKGHISEGYHYLEKFENSHLHQALFASLRNDHPDNNLLRFVRARKFNVHQSLEMAAHSWEWRYSSHQVDRWTSEGDSTIAFLKKHPELIKAFEIKKVYLRGNDKEGGPICVIRVKKHFGSDCPEKDFEMFICLIIEWSKLVLNDFSLGNDGANILFDMSGFSLKNADLGAVKFLAKAFEANYPESLSAIWIHKAPWLFNAVWKIIKGWLDPVVASKIHFTKSVSDLEQFVDKKYIPKDLGGLDVYEPDFVAPTKANSARKPKDEKYENLVTQREQLTLTFIESTIAWLNSKTEEDSTKWLKLKIQLGGELAQNYIQLDPYIRERGVFDRNGAITKLGF</sequence>
<reference evidence="3" key="1">
    <citation type="journal article" date="2018" name="Nat. Microbiol.">
        <title>Leveraging single-cell genomics to expand the fungal tree of life.</title>
        <authorList>
            <person name="Ahrendt S.R."/>
            <person name="Quandt C.A."/>
            <person name="Ciobanu D."/>
            <person name="Clum A."/>
            <person name="Salamov A."/>
            <person name="Andreopoulos B."/>
            <person name="Cheng J.F."/>
            <person name="Woyke T."/>
            <person name="Pelin A."/>
            <person name="Henrissat B."/>
            <person name="Reynolds N.K."/>
            <person name="Benny G.L."/>
            <person name="Smith M.E."/>
            <person name="James T.Y."/>
            <person name="Grigoriev I.V."/>
        </authorList>
    </citation>
    <scope>NUCLEOTIDE SEQUENCE [LARGE SCALE GENOMIC DNA]</scope>
    <source>
        <strain evidence="3">Baker2002</strain>
    </source>
</reference>